<keyword evidence="7" id="KW-1185">Reference proteome</keyword>
<evidence type="ECO:0000313" key="7">
    <source>
        <dbReference type="Proteomes" id="UP000599578"/>
    </source>
</evidence>
<feature type="domain" description="Pirin C-terminal" evidence="5">
    <location>
        <begin position="184"/>
        <end position="280"/>
    </location>
</feature>
<reference evidence="6 7" key="1">
    <citation type="journal article" date="2014" name="Int. J. Syst. Evol. Microbiol.">
        <title>Complete genome sequence of Corynebacterium casei LMG S-19264T (=DSM 44701T), isolated from a smear-ripened cheese.</title>
        <authorList>
            <consortium name="US DOE Joint Genome Institute (JGI-PGF)"/>
            <person name="Walter F."/>
            <person name="Albersmeier A."/>
            <person name="Kalinowski J."/>
            <person name="Ruckert C."/>
        </authorList>
    </citation>
    <scope>NUCLEOTIDE SEQUENCE [LARGE SCALE GENOMIC DNA]</scope>
    <source>
        <strain evidence="6 7">CGMCC 1.7286</strain>
    </source>
</reference>
<dbReference type="PANTHER" id="PTHR13903">
    <property type="entry name" value="PIRIN-RELATED"/>
    <property type="match status" value="1"/>
</dbReference>
<dbReference type="InterPro" id="IPR014710">
    <property type="entry name" value="RmlC-like_jellyroll"/>
</dbReference>
<dbReference type="RefSeq" id="WP_188862278.1">
    <property type="nucleotide sequence ID" value="NZ_BMLT01000011.1"/>
</dbReference>
<comment type="similarity">
    <text evidence="1 3">Belongs to the pirin family.</text>
</comment>
<evidence type="ECO:0000313" key="6">
    <source>
        <dbReference type="EMBL" id="GGO86884.1"/>
    </source>
</evidence>
<evidence type="ECO:0000256" key="3">
    <source>
        <dbReference type="RuleBase" id="RU003457"/>
    </source>
</evidence>
<dbReference type="Gene3D" id="2.60.120.10">
    <property type="entry name" value="Jelly Rolls"/>
    <property type="match status" value="2"/>
</dbReference>
<dbReference type="InterPro" id="IPR012093">
    <property type="entry name" value="Pirin"/>
</dbReference>
<comment type="caution">
    <text evidence="6">The sequence shown here is derived from an EMBL/GenBank/DDBJ whole genome shotgun (WGS) entry which is preliminary data.</text>
</comment>
<feature type="binding site" evidence="2">
    <location>
        <position position="111"/>
    </location>
    <ligand>
        <name>Fe cation</name>
        <dbReference type="ChEBI" id="CHEBI:24875"/>
    </ligand>
</feature>
<evidence type="ECO:0000256" key="2">
    <source>
        <dbReference type="PIRSR" id="PIRSR006232-1"/>
    </source>
</evidence>
<feature type="binding site" evidence="2">
    <location>
        <position position="69"/>
    </location>
    <ligand>
        <name>Fe cation</name>
        <dbReference type="ChEBI" id="CHEBI:24875"/>
    </ligand>
</feature>
<accession>A0A917ZNI0</accession>
<name>A0A917ZNI0_9GAMM</name>
<comment type="cofactor">
    <cofactor evidence="2">
        <name>Fe cation</name>
        <dbReference type="ChEBI" id="CHEBI:24875"/>
    </cofactor>
    <text evidence="2">Binds 1 Fe cation per subunit.</text>
</comment>
<proteinExistence type="inferred from homology"/>
<dbReference type="Pfam" id="PF02678">
    <property type="entry name" value="Pirin"/>
    <property type="match status" value="1"/>
</dbReference>
<organism evidence="6 7">
    <name type="scientific">Marinobacterium nitratireducens</name>
    <dbReference type="NCBI Taxonomy" id="518897"/>
    <lineage>
        <taxon>Bacteria</taxon>
        <taxon>Pseudomonadati</taxon>
        <taxon>Pseudomonadota</taxon>
        <taxon>Gammaproteobacteria</taxon>
        <taxon>Oceanospirillales</taxon>
        <taxon>Oceanospirillaceae</taxon>
        <taxon>Marinobacterium</taxon>
    </lineage>
</organism>
<feature type="domain" description="Pirin N-terminal" evidence="4">
    <location>
        <begin position="32"/>
        <end position="130"/>
    </location>
</feature>
<keyword evidence="2" id="KW-0479">Metal-binding</keyword>
<dbReference type="InterPro" id="IPR003829">
    <property type="entry name" value="Pirin_N_dom"/>
</dbReference>
<feature type="binding site" evidence="2">
    <location>
        <position position="67"/>
    </location>
    <ligand>
        <name>Fe cation</name>
        <dbReference type="ChEBI" id="CHEBI:24875"/>
    </ligand>
</feature>
<dbReference type="Pfam" id="PF05726">
    <property type="entry name" value="Pirin_C"/>
    <property type="match status" value="1"/>
</dbReference>
<dbReference type="InterPro" id="IPR011051">
    <property type="entry name" value="RmlC_Cupin_sf"/>
</dbReference>
<feature type="binding site" evidence="2">
    <location>
        <position position="113"/>
    </location>
    <ligand>
        <name>Fe cation</name>
        <dbReference type="ChEBI" id="CHEBI:24875"/>
    </ligand>
</feature>
<dbReference type="PIRSF" id="PIRSF006232">
    <property type="entry name" value="Pirin"/>
    <property type="match status" value="1"/>
</dbReference>
<dbReference type="Proteomes" id="UP000599578">
    <property type="component" value="Unassembled WGS sequence"/>
</dbReference>
<dbReference type="CDD" id="cd02909">
    <property type="entry name" value="cupin_pirin_N"/>
    <property type="match status" value="1"/>
</dbReference>
<dbReference type="GO" id="GO:0046872">
    <property type="term" value="F:metal ion binding"/>
    <property type="evidence" value="ECO:0007669"/>
    <property type="project" value="UniProtKB-KW"/>
</dbReference>
<evidence type="ECO:0000256" key="1">
    <source>
        <dbReference type="ARBA" id="ARBA00008416"/>
    </source>
</evidence>
<evidence type="ECO:0000259" key="4">
    <source>
        <dbReference type="Pfam" id="PF02678"/>
    </source>
</evidence>
<evidence type="ECO:0000259" key="5">
    <source>
        <dbReference type="Pfam" id="PF05726"/>
    </source>
</evidence>
<dbReference type="InterPro" id="IPR008778">
    <property type="entry name" value="Pirin_C_dom"/>
</dbReference>
<dbReference type="AlphaFoldDB" id="A0A917ZNI0"/>
<gene>
    <name evidence="6" type="ORF">GCM10011348_38810</name>
</gene>
<keyword evidence="2" id="KW-0408">Iron</keyword>
<sequence length="305" mass="33154">MTIPGAAPAAAPIIEMLSGRASDLGAGLIVNRLLPQRARRMVGPWCFLDLIGPVSFEPGRGVDVAPHPHIGLQTVTWLLEGELLHKDSLGSHQRIEPGQLNLMTAGAGIAHSEESPPDRGERMLGVQFWVALPATSECCEPAFEHHSELPLTEVDRVRIRVIMGAYDHLVSPARCYSPLLAAELSSTAAAATRLKLDPDFEHAVTVLRGSLVLEGATLAPGMLCCLGGQRETLDLALAPDSCAIVLGGMPFAEPVKIWWNFVAHREQTIRSALEDWNAGRRFLRVPGYQGERLEAPQWPRNGRLK</sequence>
<dbReference type="EMBL" id="BMLT01000011">
    <property type="protein sequence ID" value="GGO86884.1"/>
    <property type="molecule type" value="Genomic_DNA"/>
</dbReference>
<dbReference type="SUPFAM" id="SSF51182">
    <property type="entry name" value="RmlC-like cupins"/>
    <property type="match status" value="1"/>
</dbReference>
<protein>
    <submittedName>
        <fullName evidence="6">Quercetin 2,3-dioxygenase</fullName>
    </submittedName>
</protein>
<dbReference type="PANTHER" id="PTHR13903:SF8">
    <property type="entry name" value="PIRIN"/>
    <property type="match status" value="1"/>
</dbReference>